<protein>
    <submittedName>
        <fullName evidence="1">Protein mannan synthesis-related 1</fullName>
    </submittedName>
</protein>
<comment type="caution">
    <text evidence="1">The sequence shown here is derived from an EMBL/GenBank/DDBJ whole genome shotgun (WGS) entry which is preliminary data.</text>
</comment>
<evidence type="ECO:0000313" key="1">
    <source>
        <dbReference type="EMBL" id="KAK7857904.1"/>
    </source>
</evidence>
<reference evidence="1 2" key="1">
    <citation type="journal article" date="2018" name="Sci. Data">
        <title>The draft genome sequence of cork oak.</title>
        <authorList>
            <person name="Ramos A.M."/>
            <person name="Usie A."/>
            <person name="Barbosa P."/>
            <person name="Barros P.M."/>
            <person name="Capote T."/>
            <person name="Chaves I."/>
            <person name="Simoes F."/>
            <person name="Abreu I."/>
            <person name="Carrasquinho I."/>
            <person name="Faro C."/>
            <person name="Guimaraes J.B."/>
            <person name="Mendonca D."/>
            <person name="Nobrega F."/>
            <person name="Rodrigues L."/>
            <person name="Saibo N.J.M."/>
            <person name="Varela M.C."/>
            <person name="Egas C."/>
            <person name="Matos J."/>
            <person name="Miguel C.M."/>
            <person name="Oliveira M.M."/>
            <person name="Ricardo C.P."/>
            <person name="Goncalves S."/>
        </authorList>
    </citation>
    <scope>NUCLEOTIDE SEQUENCE [LARGE SCALE GENOMIC DNA]</scope>
    <source>
        <strain evidence="2">cv. HL8</strain>
    </source>
</reference>
<dbReference type="Proteomes" id="UP000237347">
    <property type="component" value="Unassembled WGS sequence"/>
</dbReference>
<gene>
    <name evidence="1" type="primary">MSR1_2</name>
    <name evidence="1" type="ORF">CFP56_015242</name>
</gene>
<dbReference type="AlphaFoldDB" id="A0AAW0M2Z0"/>
<name>A0AAW0M2Z0_QUESU</name>
<organism evidence="1 2">
    <name type="scientific">Quercus suber</name>
    <name type="common">Cork oak</name>
    <dbReference type="NCBI Taxonomy" id="58331"/>
    <lineage>
        <taxon>Eukaryota</taxon>
        <taxon>Viridiplantae</taxon>
        <taxon>Streptophyta</taxon>
        <taxon>Embryophyta</taxon>
        <taxon>Tracheophyta</taxon>
        <taxon>Spermatophyta</taxon>
        <taxon>Magnoliopsida</taxon>
        <taxon>eudicotyledons</taxon>
        <taxon>Gunneridae</taxon>
        <taxon>Pentapetalae</taxon>
        <taxon>rosids</taxon>
        <taxon>fabids</taxon>
        <taxon>Fagales</taxon>
        <taxon>Fagaceae</taxon>
        <taxon>Quercus</taxon>
    </lineage>
</organism>
<evidence type="ECO:0000313" key="2">
    <source>
        <dbReference type="Proteomes" id="UP000237347"/>
    </source>
</evidence>
<keyword evidence="2" id="KW-1185">Reference proteome</keyword>
<accession>A0AAW0M2Z0</accession>
<sequence>MCARVRESIMPVDKKAKFLDSKGSEYEKSDVLVLAISGLFYSNVVGRGIAANRIQTLVLANIRGSSSSASDFITPSKI</sequence>
<dbReference type="EMBL" id="PKMF04000023">
    <property type="protein sequence ID" value="KAK7857904.1"/>
    <property type="molecule type" value="Genomic_DNA"/>
</dbReference>
<proteinExistence type="predicted"/>